<evidence type="ECO:0000313" key="3">
    <source>
        <dbReference type="EMBL" id="KAG0581953.1"/>
    </source>
</evidence>
<name>A0A8T0IHL8_CERPU</name>
<proteinExistence type="predicted"/>
<organism evidence="3 4">
    <name type="scientific">Ceratodon purpureus</name>
    <name type="common">Fire moss</name>
    <name type="synonym">Dicranum purpureum</name>
    <dbReference type="NCBI Taxonomy" id="3225"/>
    <lineage>
        <taxon>Eukaryota</taxon>
        <taxon>Viridiplantae</taxon>
        <taxon>Streptophyta</taxon>
        <taxon>Embryophyta</taxon>
        <taxon>Bryophyta</taxon>
        <taxon>Bryophytina</taxon>
        <taxon>Bryopsida</taxon>
        <taxon>Dicranidae</taxon>
        <taxon>Pseudoditrichales</taxon>
        <taxon>Ditrichaceae</taxon>
        <taxon>Ceratodon</taxon>
    </lineage>
</organism>
<keyword evidence="4" id="KW-1185">Reference proteome</keyword>
<gene>
    <name evidence="3" type="ORF">KC19_3G022800</name>
</gene>
<dbReference type="AlphaFoldDB" id="A0A8T0IHL8"/>
<evidence type="ECO:0000313" key="4">
    <source>
        <dbReference type="Proteomes" id="UP000822688"/>
    </source>
</evidence>
<dbReference type="EMBL" id="CM026423">
    <property type="protein sequence ID" value="KAG0581953.1"/>
    <property type="molecule type" value="Genomic_DNA"/>
</dbReference>
<comment type="caution">
    <text evidence="3">The sequence shown here is derived from an EMBL/GenBank/DDBJ whole genome shotgun (WGS) entry which is preliminary data.</text>
</comment>
<sequence>MVKTAIINKSGSTLLVKEGSGGIFRSVFNIPEGERRNLSVDTNATYRQFLLIIKPDFLHILSNDDCAEFDSVTVNVVDGKFKVESTPRALKSNSGAPPPPAPPPPRESFGKRVRRSIASYFRDYF</sequence>
<dbReference type="Proteomes" id="UP000822688">
    <property type="component" value="Chromosome 3"/>
</dbReference>
<feature type="compositionally biased region" description="Pro residues" evidence="1">
    <location>
        <begin position="96"/>
        <end position="106"/>
    </location>
</feature>
<feature type="domain" description="DUF7748" evidence="2">
    <location>
        <begin position="2"/>
        <end position="88"/>
    </location>
</feature>
<reference evidence="3" key="1">
    <citation type="submission" date="2020-06" db="EMBL/GenBank/DDBJ databases">
        <title>WGS assembly of Ceratodon purpureus strain R40.</title>
        <authorList>
            <person name="Carey S.B."/>
            <person name="Jenkins J."/>
            <person name="Shu S."/>
            <person name="Lovell J.T."/>
            <person name="Sreedasyam A."/>
            <person name="Maumus F."/>
            <person name="Tiley G.P."/>
            <person name="Fernandez-Pozo N."/>
            <person name="Barry K."/>
            <person name="Chen C."/>
            <person name="Wang M."/>
            <person name="Lipzen A."/>
            <person name="Daum C."/>
            <person name="Saski C.A."/>
            <person name="Payton A.C."/>
            <person name="Mcbreen J.C."/>
            <person name="Conrad R.E."/>
            <person name="Kollar L.M."/>
            <person name="Olsson S."/>
            <person name="Huttunen S."/>
            <person name="Landis J.B."/>
            <person name="Wickett N.J."/>
            <person name="Johnson M.G."/>
            <person name="Rensing S.A."/>
            <person name="Grimwood J."/>
            <person name="Schmutz J."/>
            <person name="Mcdaniel S.F."/>
        </authorList>
    </citation>
    <scope>NUCLEOTIDE SEQUENCE</scope>
    <source>
        <strain evidence="3">R40</strain>
    </source>
</reference>
<feature type="region of interest" description="Disordered" evidence="1">
    <location>
        <begin position="86"/>
        <end position="112"/>
    </location>
</feature>
<protein>
    <recommendedName>
        <fullName evidence="2">DUF7748 domain-containing protein</fullName>
    </recommendedName>
</protein>
<evidence type="ECO:0000259" key="2">
    <source>
        <dbReference type="Pfam" id="PF24928"/>
    </source>
</evidence>
<accession>A0A8T0IHL8</accession>
<dbReference type="Pfam" id="PF24928">
    <property type="entry name" value="DUF7748"/>
    <property type="match status" value="1"/>
</dbReference>
<evidence type="ECO:0000256" key="1">
    <source>
        <dbReference type="SAM" id="MobiDB-lite"/>
    </source>
</evidence>
<dbReference type="InterPro" id="IPR056650">
    <property type="entry name" value="DUF7748"/>
</dbReference>